<dbReference type="eggNOG" id="COG4978">
    <property type="taxonomic scope" value="Bacteria"/>
</dbReference>
<geneLocation type="plasmid" evidence="2 3">
    <name>EAL2_808p</name>
</geneLocation>
<dbReference type="HOGENOM" id="CLU_113664_2_1_9"/>
<dbReference type="EMBL" id="CP007453">
    <property type="protein sequence ID" value="AHM57732.1"/>
    <property type="molecule type" value="Genomic_DNA"/>
</dbReference>
<dbReference type="Pfam" id="PF06445">
    <property type="entry name" value="GyrI-like"/>
    <property type="match status" value="1"/>
</dbReference>
<evidence type="ECO:0000313" key="2">
    <source>
        <dbReference type="EMBL" id="AHM57732.1"/>
    </source>
</evidence>
<dbReference type="InterPro" id="IPR011256">
    <property type="entry name" value="Reg_factor_effector_dom_sf"/>
</dbReference>
<dbReference type="SMART" id="SM00871">
    <property type="entry name" value="AraC_E_bind"/>
    <property type="match status" value="1"/>
</dbReference>
<evidence type="ECO:0000259" key="1">
    <source>
        <dbReference type="SMART" id="SM00871"/>
    </source>
</evidence>
<keyword evidence="2" id="KW-0614">Plasmid</keyword>
<feature type="domain" description="AraC effector-binding" evidence="1">
    <location>
        <begin position="5"/>
        <end position="153"/>
    </location>
</feature>
<dbReference type="Proteomes" id="UP000019591">
    <property type="component" value="Plasmid EAL2_808p"/>
</dbReference>
<dbReference type="KEGG" id="eac:EAL2_808p02270"/>
<reference evidence="2 3" key="1">
    <citation type="journal article" date="2014" name="Genome Announc.">
        <title>Complete Genome Sequence of Amino Acid-Utilizing Eubacterium acidaminophilum al-2 (DSM 3953).</title>
        <authorList>
            <person name="Poehlein A."/>
            <person name="Andreesen J.R."/>
            <person name="Daniel R."/>
        </authorList>
    </citation>
    <scope>NUCLEOTIDE SEQUENCE [LARGE SCALE GENOMIC DNA]</scope>
    <source>
        <strain evidence="2 3">DSM 3953</strain>
        <plasmid evidence="3">Plasmid EAL2_808p</plasmid>
    </source>
</reference>
<proteinExistence type="predicted"/>
<dbReference type="Gene3D" id="3.20.80.10">
    <property type="entry name" value="Regulatory factor, effector binding domain"/>
    <property type="match status" value="1"/>
</dbReference>
<name>W8TNI9_PEPAC</name>
<evidence type="ECO:0000313" key="3">
    <source>
        <dbReference type="Proteomes" id="UP000019591"/>
    </source>
</evidence>
<protein>
    <submittedName>
        <fullName evidence="2">Transcription activator, effector binding</fullName>
    </submittedName>
</protein>
<accession>W8TNI9</accession>
<gene>
    <name evidence="2" type="ORF">EAL2_808p02270</name>
</gene>
<dbReference type="InterPro" id="IPR010499">
    <property type="entry name" value="AraC_E-bd"/>
</dbReference>
<dbReference type="InterPro" id="IPR029442">
    <property type="entry name" value="GyrI-like"/>
</dbReference>
<sequence length="155" mass="17720">MPRVSNIELLKQNEQPTLVIRVRTKVENLPCLIAESYGKLCAYMEELGEIVSDLPFVAYHNMDMQDLDVEIGFPVANPLPGKGDIKPGTIPEGTRIFCMYRGPYEEMAPIYEEMQKWMYENGYASAGPVYENYYNGTDFPAHELLTRIVMMVRKA</sequence>
<dbReference type="AlphaFoldDB" id="W8TNI9"/>
<organism evidence="2 3">
    <name type="scientific">Peptoclostridium acidaminophilum DSM 3953</name>
    <dbReference type="NCBI Taxonomy" id="1286171"/>
    <lineage>
        <taxon>Bacteria</taxon>
        <taxon>Bacillati</taxon>
        <taxon>Bacillota</taxon>
        <taxon>Clostridia</taxon>
        <taxon>Peptostreptococcales</taxon>
        <taxon>Peptoclostridiaceae</taxon>
        <taxon>Peptoclostridium</taxon>
    </lineage>
</organism>
<dbReference type="SUPFAM" id="SSF55136">
    <property type="entry name" value="Probable bacterial effector-binding domain"/>
    <property type="match status" value="1"/>
</dbReference>
<dbReference type="PATRIC" id="fig|1286171.3.peg.2404"/>
<dbReference type="OrthoDB" id="9773308at2"/>
<keyword evidence="3" id="KW-1185">Reference proteome</keyword>